<dbReference type="Gene3D" id="3.30.420.270">
    <property type="match status" value="1"/>
</dbReference>
<name>A0A2N5DD63_9CAUL</name>
<evidence type="ECO:0000313" key="1">
    <source>
        <dbReference type="EMBL" id="PLR23906.1"/>
    </source>
</evidence>
<sequence length="136" mass="14762">MASRFATKFDARPLSTPNLAPMIGVLLAVFAGVVAWPKVDRATPLMLPPAFAPVPQGLPSPPIYLSQHHGRHFVDGRGVPRDQVAEALRRAARGREAARVEVRVDPDAPYAEAFVLVRTVEDAGLRPRLVLESGRP</sequence>
<dbReference type="EMBL" id="PJRS01000028">
    <property type="protein sequence ID" value="PLR23906.1"/>
    <property type="molecule type" value="Genomic_DNA"/>
</dbReference>
<dbReference type="Proteomes" id="UP000234479">
    <property type="component" value="Unassembled WGS sequence"/>
</dbReference>
<dbReference type="RefSeq" id="WP_101718814.1">
    <property type="nucleotide sequence ID" value="NZ_PJRS01000028.1"/>
</dbReference>
<evidence type="ECO:0008006" key="3">
    <source>
        <dbReference type="Google" id="ProtNLM"/>
    </source>
</evidence>
<reference evidence="1 2" key="1">
    <citation type="submission" date="2017-12" db="EMBL/GenBank/DDBJ databases">
        <title>The genome sequence of Caulobacter sp. 410.</title>
        <authorList>
            <person name="Gao J."/>
            <person name="Mao X."/>
            <person name="Sun J."/>
        </authorList>
    </citation>
    <scope>NUCLEOTIDE SEQUENCE [LARGE SCALE GENOMIC DNA]</scope>
    <source>
        <strain evidence="1 2">410</strain>
    </source>
</reference>
<dbReference type="OrthoDB" id="9798629at2"/>
<gene>
    <name evidence="1" type="ORF">SGCZBJ_15115</name>
</gene>
<protein>
    <recommendedName>
        <fullName evidence="3">Biopolymer transporter ExbD</fullName>
    </recommendedName>
</protein>
<dbReference type="AlphaFoldDB" id="A0A2N5DD63"/>
<proteinExistence type="predicted"/>
<evidence type="ECO:0000313" key="2">
    <source>
        <dbReference type="Proteomes" id="UP000234479"/>
    </source>
</evidence>
<organism evidence="1 2">
    <name type="scientific">Caulobacter zeae</name>
    <dbReference type="NCBI Taxonomy" id="2055137"/>
    <lineage>
        <taxon>Bacteria</taxon>
        <taxon>Pseudomonadati</taxon>
        <taxon>Pseudomonadota</taxon>
        <taxon>Alphaproteobacteria</taxon>
        <taxon>Caulobacterales</taxon>
        <taxon>Caulobacteraceae</taxon>
        <taxon>Caulobacter</taxon>
    </lineage>
</organism>
<comment type="caution">
    <text evidence="1">The sequence shown here is derived from an EMBL/GenBank/DDBJ whole genome shotgun (WGS) entry which is preliminary data.</text>
</comment>
<keyword evidence="2" id="KW-1185">Reference proteome</keyword>
<accession>A0A2N5DD63</accession>